<evidence type="ECO:0000256" key="10">
    <source>
        <dbReference type="ARBA" id="ARBA00022989"/>
    </source>
</evidence>
<evidence type="ECO:0000256" key="5">
    <source>
        <dbReference type="ARBA" id="ARBA00022679"/>
    </source>
</evidence>
<keyword evidence="4" id="KW-0597">Phosphoprotein</keyword>
<keyword evidence="5 15" id="KW-0808">Transferase</keyword>
<feature type="domain" description="Histidine kinase" evidence="14">
    <location>
        <begin position="261"/>
        <end position="471"/>
    </location>
</feature>
<dbReference type="EMBL" id="CP000626">
    <property type="protein sequence ID" value="ABQ19142.1"/>
    <property type="molecule type" value="Genomic_DNA"/>
</dbReference>
<dbReference type="Gene3D" id="3.30.565.10">
    <property type="entry name" value="Histidine kinase-like ATPase, C-terminal domain"/>
    <property type="match status" value="1"/>
</dbReference>
<dbReference type="CDD" id="cd00082">
    <property type="entry name" value="HisKA"/>
    <property type="match status" value="1"/>
</dbReference>
<dbReference type="GO" id="GO:0005886">
    <property type="term" value="C:plasma membrane"/>
    <property type="evidence" value="ECO:0007669"/>
    <property type="project" value="TreeGrafter"/>
</dbReference>
<keyword evidence="12 13" id="KW-0472">Membrane</keyword>
<evidence type="ECO:0000256" key="11">
    <source>
        <dbReference type="ARBA" id="ARBA00023012"/>
    </source>
</evidence>
<keyword evidence="6 13" id="KW-0812">Transmembrane</keyword>
<evidence type="ECO:0000259" key="14">
    <source>
        <dbReference type="PROSITE" id="PS50109"/>
    </source>
</evidence>
<evidence type="ECO:0000256" key="7">
    <source>
        <dbReference type="ARBA" id="ARBA00022741"/>
    </source>
</evidence>
<dbReference type="InterPro" id="IPR005467">
    <property type="entry name" value="His_kinase_dom"/>
</dbReference>
<dbReference type="PRINTS" id="PR00344">
    <property type="entry name" value="BCTRLSENSOR"/>
</dbReference>
<accession>A0A0H3AFT5</accession>
<keyword evidence="10 13" id="KW-1133">Transmembrane helix</keyword>
<evidence type="ECO:0000256" key="4">
    <source>
        <dbReference type="ARBA" id="ARBA00022553"/>
    </source>
</evidence>
<dbReference type="PATRIC" id="fig|345073.21.peg.3847"/>
<reference evidence="15 16" key="1">
    <citation type="submission" date="2007-03" db="EMBL/GenBank/DDBJ databases">
        <authorList>
            <person name="Heidelberg J."/>
        </authorList>
    </citation>
    <scope>NUCLEOTIDE SEQUENCE [LARGE SCALE GENOMIC DNA]</scope>
    <source>
        <strain evidence="16">ATCC 39541 / Classical Ogawa 395 / O395</strain>
    </source>
</reference>
<dbReference type="InterPro" id="IPR036890">
    <property type="entry name" value="HATPase_C_sf"/>
</dbReference>
<name>A0A0H3AFT5_VIBC3</name>
<evidence type="ECO:0000256" key="2">
    <source>
        <dbReference type="ARBA" id="ARBA00004141"/>
    </source>
</evidence>
<proteinExistence type="predicted"/>
<organism evidence="15 16">
    <name type="scientific">Vibrio cholerae serotype O1 (strain ATCC 39541 / Classical Ogawa 395 / O395)</name>
    <dbReference type="NCBI Taxonomy" id="345073"/>
    <lineage>
        <taxon>Bacteria</taxon>
        <taxon>Pseudomonadati</taxon>
        <taxon>Pseudomonadota</taxon>
        <taxon>Gammaproteobacteria</taxon>
        <taxon>Vibrionales</taxon>
        <taxon>Vibrionaceae</taxon>
        <taxon>Vibrio</taxon>
    </lineage>
</organism>
<dbReference type="InterPro" id="IPR013727">
    <property type="entry name" value="2CSK_N"/>
</dbReference>
<dbReference type="Pfam" id="PF08521">
    <property type="entry name" value="2CSK_N"/>
    <property type="match status" value="1"/>
</dbReference>
<dbReference type="KEGG" id="vcr:VC395_A1125"/>
<dbReference type="KEGG" id="vco:VC0395_0140"/>
<dbReference type="GO" id="GO:0000155">
    <property type="term" value="F:phosphorelay sensor kinase activity"/>
    <property type="evidence" value="ECO:0007669"/>
    <property type="project" value="InterPro"/>
</dbReference>
<dbReference type="SMART" id="SM00388">
    <property type="entry name" value="HisKA"/>
    <property type="match status" value="1"/>
</dbReference>
<dbReference type="InterPro" id="IPR003594">
    <property type="entry name" value="HATPase_dom"/>
</dbReference>
<dbReference type="InterPro" id="IPR050428">
    <property type="entry name" value="TCS_sensor_his_kinase"/>
</dbReference>
<keyword evidence="11" id="KW-0902">Two-component regulatory system</keyword>
<feature type="transmembrane region" description="Helical" evidence="13">
    <location>
        <begin position="177"/>
        <end position="200"/>
    </location>
</feature>
<evidence type="ECO:0000256" key="3">
    <source>
        <dbReference type="ARBA" id="ARBA00012438"/>
    </source>
</evidence>
<dbReference type="Pfam" id="PF02518">
    <property type="entry name" value="HATPase_c"/>
    <property type="match status" value="1"/>
</dbReference>
<evidence type="ECO:0000256" key="6">
    <source>
        <dbReference type="ARBA" id="ARBA00022692"/>
    </source>
</evidence>
<dbReference type="SMART" id="SM00387">
    <property type="entry name" value="HATPase_c"/>
    <property type="match status" value="1"/>
</dbReference>
<dbReference type="EC" id="2.7.13.3" evidence="3"/>
<evidence type="ECO:0000256" key="8">
    <source>
        <dbReference type="ARBA" id="ARBA00022777"/>
    </source>
</evidence>
<comment type="catalytic activity">
    <reaction evidence="1">
        <text>ATP + protein L-histidine = ADP + protein N-phospho-L-histidine.</text>
        <dbReference type="EC" id="2.7.13.3"/>
    </reaction>
</comment>
<sequence>MKNKPLFSIKRRLTLTSVLLSTGLMLVSFGFSYSNAQHEVGEVYDARLGQSAKLLLIATSVSANEFADRNQHEQFNLWMQHIQRLSKANDDVATLFGHPYEQYLLFQFYREGDLLFSSDTHLPALSLGRDANGFSDITLNGESWRYFQLSLPDQEKGKQYVLVAEKQSIRDEAINEIALSTALPQLILILCLIVVLVVLIERSFQPIQALKAAIALRSIHKLDRIYVEKPTVELLPLVETLNQLLNELEQAWQREKRFTRMAAHELKTPLTVLRVNAENALRSTNQEQLKQDLERIFKGIERTDRLIHQLLMLAKVESTQTLRKQPVELANVIKQVIADLAPIAFKQDQQLSFHGESSRLWGDELLLGILFKNLLDNAIRYSGHSSQIAVELSDHDGEIEVRVSDTGAAIDDLTREKMFDNFYRANSQKGDGAGLGMSICRDIAALHGGQVLLLPRTDERNTFVVRFRNCE</sequence>
<evidence type="ECO:0000256" key="12">
    <source>
        <dbReference type="ARBA" id="ARBA00023136"/>
    </source>
</evidence>
<comment type="subcellular location">
    <subcellularLocation>
        <location evidence="2">Membrane</location>
        <topology evidence="2">Multi-pass membrane protein</topology>
    </subcellularLocation>
</comment>
<dbReference type="AlphaFoldDB" id="A0A0H3AFT5"/>
<dbReference type="SUPFAM" id="SSF55874">
    <property type="entry name" value="ATPase domain of HSP90 chaperone/DNA topoisomerase II/histidine kinase"/>
    <property type="match status" value="1"/>
</dbReference>
<gene>
    <name evidence="15" type="ordered locus">VC0395_0140</name>
</gene>
<dbReference type="Gene3D" id="1.10.287.130">
    <property type="match status" value="1"/>
</dbReference>
<dbReference type="GO" id="GO:0005524">
    <property type="term" value="F:ATP binding"/>
    <property type="evidence" value="ECO:0007669"/>
    <property type="project" value="UniProtKB-KW"/>
</dbReference>
<evidence type="ECO:0000313" key="16">
    <source>
        <dbReference type="Proteomes" id="UP000000249"/>
    </source>
</evidence>
<keyword evidence="8 15" id="KW-0418">Kinase</keyword>
<protein>
    <recommendedName>
        <fullName evidence="3">histidine kinase</fullName>
        <ecNumber evidence="3">2.7.13.3</ecNumber>
    </recommendedName>
</protein>
<keyword evidence="9" id="KW-0067">ATP-binding</keyword>
<evidence type="ECO:0000256" key="9">
    <source>
        <dbReference type="ARBA" id="ARBA00022840"/>
    </source>
</evidence>
<evidence type="ECO:0000313" key="15">
    <source>
        <dbReference type="EMBL" id="ABQ19142.1"/>
    </source>
</evidence>
<dbReference type="InterPro" id="IPR003661">
    <property type="entry name" value="HisK_dim/P_dom"/>
</dbReference>
<evidence type="ECO:0000256" key="13">
    <source>
        <dbReference type="SAM" id="Phobius"/>
    </source>
</evidence>
<keyword evidence="7" id="KW-0547">Nucleotide-binding</keyword>
<dbReference type="Proteomes" id="UP000000249">
    <property type="component" value="Chromosome 2"/>
</dbReference>
<dbReference type="InterPro" id="IPR036097">
    <property type="entry name" value="HisK_dim/P_sf"/>
</dbReference>
<dbReference type="PANTHER" id="PTHR45436:SF14">
    <property type="entry name" value="SENSOR PROTEIN QSEC"/>
    <property type="match status" value="1"/>
</dbReference>
<dbReference type="eggNOG" id="COG2205">
    <property type="taxonomic scope" value="Bacteria"/>
</dbReference>
<dbReference type="SUPFAM" id="SSF47384">
    <property type="entry name" value="Homodimeric domain of signal transducing histidine kinase"/>
    <property type="match status" value="1"/>
</dbReference>
<evidence type="ECO:0000256" key="1">
    <source>
        <dbReference type="ARBA" id="ARBA00000085"/>
    </source>
</evidence>
<dbReference type="PANTHER" id="PTHR45436">
    <property type="entry name" value="SENSOR HISTIDINE KINASE YKOH"/>
    <property type="match status" value="1"/>
</dbReference>
<dbReference type="PROSITE" id="PS50109">
    <property type="entry name" value="HIS_KIN"/>
    <property type="match status" value="1"/>
</dbReference>
<dbReference type="Pfam" id="PF00512">
    <property type="entry name" value="HisKA"/>
    <property type="match status" value="1"/>
</dbReference>
<dbReference type="InterPro" id="IPR004358">
    <property type="entry name" value="Sig_transdc_His_kin-like_C"/>
</dbReference>